<feature type="compositionally biased region" description="Low complexity" evidence="1">
    <location>
        <begin position="173"/>
        <end position="191"/>
    </location>
</feature>
<organism evidence="3 4">
    <name type="scientific">Puccinia triticina</name>
    <dbReference type="NCBI Taxonomy" id="208348"/>
    <lineage>
        <taxon>Eukaryota</taxon>
        <taxon>Fungi</taxon>
        <taxon>Dikarya</taxon>
        <taxon>Basidiomycota</taxon>
        <taxon>Pucciniomycotina</taxon>
        <taxon>Pucciniomycetes</taxon>
        <taxon>Pucciniales</taxon>
        <taxon>Pucciniaceae</taxon>
        <taxon>Puccinia</taxon>
    </lineage>
</organism>
<dbReference type="Gene3D" id="2.30.30.40">
    <property type="entry name" value="SH3 Domains"/>
    <property type="match status" value="1"/>
</dbReference>
<feature type="region of interest" description="Disordered" evidence="1">
    <location>
        <begin position="1"/>
        <end position="53"/>
    </location>
</feature>
<sequence>MAHNSQTRRNENSTRDATSSKGHPGSLTRINKPSQDHSGLSTSGEERYRQSPILANAITTQPGFEDRLQLFQIQQDYLQVQPVLEAHPKHDRLGQAPRAAAILRRQLSSSASPTDYPVYQRTNPSDLAQAAPTVGQTPLYAGTAPTYPVAAPPYSGAVPAHSGAAGVNPVQQPSAAGAATPSSTAANNPAAEQPPPANSLPSGPPPSSPPPPAPPHSPQPHQQPPQVNQPVPDSPAPSVNTASAASSATSSAAPSAATAATLPPSGDDYQPNPSPVVHHPFNLSNSSIVVSVPTHVPSANSPPLSGNLSNQTEHHAHHKSSTSLGATTIIIAVALPIALLILGGAMMVAYRIMKSKRRAHGGNRTSGGSQLIDPEGAQHQMENMAEKKRFSSYLKFPYAMMDDNLSNFAVRAESGFAPPLPPVILPSPQRPSTSLRAEAHDSHTSDPANTTNESFKGGVACKMNCLVTRTFSPTMPDELRIEIGDRVLVYMLFDDGWCLGENLNFEKHEGGDGISRTGVLPQDCLSGLQRASVAATSDGAPSFRTAGEEQQEYPISPGPVPPVPPKANSQEILAVGASNEKIDGPEPLYKPERNSSLLCDREAQLFLELDNALSFNV</sequence>
<feature type="compositionally biased region" description="Polar residues" evidence="1">
    <location>
        <begin position="297"/>
        <end position="311"/>
    </location>
</feature>
<evidence type="ECO:0000256" key="1">
    <source>
        <dbReference type="SAM" id="MobiDB-lite"/>
    </source>
</evidence>
<evidence type="ECO:0008006" key="5">
    <source>
        <dbReference type="Google" id="ProtNLM"/>
    </source>
</evidence>
<feature type="region of interest" description="Disordered" evidence="1">
    <location>
        <begin position="160"/>
        <end position="280"/>
    </location>
</feature>
<keyword evidence="2" id="KW-1133">Transmembrane helix</keyword>
<name>A0ABY7CVQ7_9BASI</name>
<keyword evidence="2" id="KW-0472">Membrane</keyword>
<gene>
    <name evidence="3" type="ORF">PtA15_11A46</name>
</gene>
<reference evidence="3" key="1">
    <citation type="submission" date="2022-10" db="EMBL/GenBank/DDBJ databases">
        <title>Puccinia triticina Genome sequencing and assembly.</title>
        <authorList>
            <person name="Li C."/>
        </authorList>
    </citation>
    <scope>NUCLEOTIDE SEQUENCE</scope>
    <source>
        <strain evidence="3">Pt15</strain>
    </source>
</reference>
<evidence type="ECO:0000313" key="4">
    <source>
        <dbReference type="Proteomes" id="UP001164743"/>
    </source>
</evidence>
<protein>
    <recommendedName>
        <fullName evidence="5">SH3 domain-containing protein</fullName>
    </recommendedName>
</protein>
<feature type="compositionally biased region" description="Pro residues" evidence="1">
    <location>
        <begin position="192"/>
        <end position="223"/>
    </location>
</feature>
<dbReference type="SUPFAM" id="SSF50044">
    <property type="entry name" value="SH3-domain"/>
    <property type="match status" value="1"/>
</dbReference>
<keyword evidence="4" id="KW-1185">Reference proteome</keyword>
<dbReference type="Proteomes" id="UP001164743">
    <property type="component" value="Chromosome 11A"/>
</dbReference>
<feature type="compositionally biased region" description="Low complexity" evidence="1">
    <location>
        <begin position="224"/>
        <end position="265"/>
    </location>
</feature>
<feature type="region of interest" description="Disordered" evidence="1">
    <location>
        <begin position="293"/>
        <end position="321"/>
    </location>
</feature>
<feature type="region of interest" description="Disordered" evidence="1">
    <location>
        <begin position="421"/>
        <end position="451"/>
    </location>
</feature>
<feature type="region of interest" description="Disordered" evidence="1">
    <location>
        <begin position="536"/>
        <end position="562"/>
    </location>
</feature>
<proteinExistence type="predicted"/>
<dbReference type="GeneID" id="77802265"/>
<dbReference type="InterPro" id="IPR036028">
    <property type="entry name" value="SH3-like_dom_sf"/>
</dbReference>
<evidence type="ECO:0000256" key="2">
    <source>
        <dbReference type="SAM" id="Phobius"/>
    </source>
</evidence>
<feature type="compositionally biased region" description="Polar residues" evidence="1">
    <location>
        <begin position="28"/>
        <end position="43"/>
    </location>
</feature>
<dbReference type="RefSeq" id="XP_053024914.1">
    <property type="nucleotide sequence ID" value="XM_053161381.1"/>
</dbReference>
<dbReference type="EMBL" id="CP110431">
    <property type="protein sequence ID" value="WAQ89359.1"/>
    <property type="molecule type" value="Genomic_DNA"/>
</dbReference>
<feature type="transmembrane region" description="Helical" evidence="2">
    <location>
        <begin position="329"/>
        <end position="350"/>
    </location>
</feature>
<evidence type="ECO:0000313" key="3">
    <source>
        <dbReference type="EMBL" id="WAQ89359.1"/>
    </source>
</evidence>
<accession>A0ABY7CVQ7</accession>
<keyword evidence="2" id="KW-0812">Transmembrane</keyword>